<gene>
    <name evidence="2" type="ORF">AXG93_606s1340</name>
</gene>
<evidence type="ECO:0000313" key="3">
    <source>
        <dbReference type="Proteomes" id="UP000077202"/>
    </source>
</evidence>
<dbReference type="EMBL" id="LVLJ01003548">
    <property type="protein sequence ID" value="OAE21048.1"/>
    <property type="molecule type" value="Genomic_DNA"/>
</dbReference>
<protein>
    <submittedName>
        <fullName evidence="2">Uncharacterized protein</fullName>
    </submittedName>
</protein>
<accession>A0A176VJB5</accession>
<sequence>MDGRRRLEGSEEKGDRVGIMHIIRPARTTYVTAWQEQPERGVAKKRKVVNDDEEELAHTKHEDELKDWAKKLAEYESAKSSEVECRLKVESDCRRLREQLGKSEMRSEESQRRMQKAEDAYRQLREDSTDVLRLRLCLEKFQVVSTVLHYLLSLRLKLSSVFWE</sequence>
<dbReference type="Proteomes" id="UP000077202">
    <property type="component" value="Unassembled WGS sequence"/>
</dbReference>
<proteinExistence type="predicted"/>
<keyword evidence="1" id="KW-0175">Coiled coil</keyword>
<name>A0A176VJB5_MARPO</name>
<reference evidence="2" key="1">
    <citation type="submission" date="2016-03" db="EMBL/GenBank/DDBJ databases">
        <title>Mechanisms controlling the formation of the plant cell surface in tip-growing cells are functionally conserved among land plants.</title>
        <authorList>
            <person name="Honkanen S."/>
            <person name="Jones V.A."/>
            <person name="Morieri G."/>
            <person name="Champion C."/>
            <person name="Hetherington A.J."/>
            <person name="Kelly S."/>
            <person name="Saint-Marcoux D."/>
            <person name="Proust H."/>
            <person name="Prescott H."/>
            <person name="Dolan L."/>
        </authorList>
    </citation>
    <scope>NUCLEOTIDE SEQUENCE [LARGE SCALE GENOMIC DNA]</scope>
    <source>
        <tissue evidence="2">Whole gametophyte</tissue>
    </source>
</reference>
<feature type="coiled-coil region" evidence="1">
    <location>
        <begin position="58"/>
        <end position="127"/>
    </location>
</feature>
<comment type="caution">
    <text evidence="2">The sequence shown here is derived from an EMBL/GenBank/DDBJ whole genome shotgun (WGS) entry which is preliminary data.</text>
</comment>
<evidence type="ECO:0000313" key="2">
    <source>
        <dbReference type="EMBL" id="OAE21048.1"/>
    </source>
</evidence>
<organism evidence="2 3">
    <name type="scientific">Marchantia polymorpha subsp. ruderalis</name>
    <dbReference type="NCBI Taxonomy" id="1480154"/>
    <lineage>
        <taxon>Eukaryota</taxon>
        <taxon>Viridiplantae</taxon>
        <taxon>Streptophyta</taxon>
        <taxon>Embryophyta</taxon>
        <taxon>Marchantiophyta</taxon>
        <taxon>Marchantiopsida</taxon>
        <taxon>Marchantiidae</taxon>
        <taxon>Marchantiales</taxon>
        <taxon>Marchantiaceae</taxon>
        <taxon>Marchantia</taxon>
    </lineage>
</organism>
<keyword evidence="3" id="KW-1185">Reference proteome</keyword>
<evidence type="ECO:0000256" key="1">
    <source>
        <dbReference type="SAM" id="Coils"/>
    </source>
</evidence>
<dbReference type="AlphaFoldDB" id="A0A176VJB5"/>